<keyword evidence="2" id="KW-1185">Reference proteome</keyword>
<reference evidence="1 2" key="1">
    <citation type="journal article" date="2018" name="BMC Genomics">
        <title>Genomic comparison of Trypanosoma conorhini and Trypanosoma rangeli to Trypanosoma cruzi strains of high and low virulence.</title>
        <authorList>
            <person name="Bradwell K.R."/>
            <person name="Koparde V.N."/>
            <person name="Matveyev A.V."/>
            <person name="Serrano M.G."/>
            <person name="Alves J.M."/>
            <person name="Parikh H."/>
            <person name="Huang B."/>
            <person name="Lee V."/>
            <person name="Espinosa-Alvarez O."/>
            <person name="Ortiz P.A."/>
            <person name="Costa-Martins A.G."/>
            <person name="Teixeira M.M."/>
            <person name="Buck G.A."/>
        </authorList>
    </citation>
    <scope>NUCLEOTIDE SEQUENCE [LARGE SCALE GENOMIC DNA]</scope>
    <source>
        <strain evidence="1 2">025E</strain>
    </source>
</reference>
<dbReference type="GO" id="GO:0055037">
    <property type="term" value="C:recycling endosome"/>
    <property type="evidence" value="ECO:0007669"/>
    <property type="project" value="TreeGrafter"/>
</dbReference>
<dbReference type="OrthoDB" id="1695393at2759"/>
<dbReference type="GeneID" id="40314274"/>
<name>A0A3R7M5S8_9TRYP</name>
<evidence type="ECO:0000313" key="1">
    <source>
        <dbReference type="EMBL" id="RNF27109.1"/>
    </source>
</evidence>
<dbReference type="PANTHER" id="PTHR32059:SF0">
    <property type="entry name" value="RAB11-BINDING PROTEIN RELCH"/>
    <property type="match status" value="1"/>
</dbReference>
<evidence type="ECO:0000313" key="2">
    <source>
        <dbReference type="Proteomes" id="UP000284403"/>
    </source>
</evidence>
<dbReference type="InterPro" id="IPR016024">
    <property type="entry name" value="ARM-type_fold"/>
</dbReference>
<organism evidence="1 2">
    <name type="scientific">Trypanosoma conorhini</name>
    <dbReference type="NCBI Taxonomy" id="83891"/>
    <lineage>
        <taxon>Eukaryota</taxon>
        <taxon>Discoba</taxon>
        <taxon>Euglenozoa</taxon>
        <taxon>Kinetoplastea</taxon>
        <taxon>Metakinetoplastina</taxon>
        <taxon>Trypanosomatida</taxon>
        <taxon>Trypanosomatidae</taxon>
        <taxon>Trypanosoma</taxon>
    </lineage>
</organism>
<dbReference type="InterPro" id="IPR011989">
    <property type="entry name" value="ARM-like"/>
</dbReference>
<dbReference type="Proteomes" id="UP000284403">
    <property type="component" value="Unassembled WGS sequence"/>
</dbReference>
<proteinExistence type="predicted"/>
<protein>
    <submittedName>
        <fullName evidence="1">Uncharacterized protein</fullName>
    </submittedName>
</protein>
<dbReference type="EMBL" id="MKKU01000016">
    <property type="protein sequence ID" value="RNF27109.1"/>
    <property type="molecule type" value="Genomic_DNA"/>
</dbReference>
<accession>A0A3R7M5S8</accession>
<dbReference type="GO" id="GO:0005802">
    <property type="term" value="C:trans-Golgi network"/>
    <property type="evidence" value="ECO:0007669"/>
    <property type="project" value="InterPro"/>
</dbReference>
<dbReference type="InterPro" id="IPR040362">
    <property type="entry name" value="RELCH"/>
</dbReference>
<dbReference type="RefSeq" id="XP_029232315.1">
    <property type="nucleotide sequence ID" value="XM_029367603.1"/>
</dbReference>
<sequence>MQGVTVEQVAAWLYEHRCPATLVELYSEWKTVHHEVHAPFLELAVACGPVDAVPASAGDVTSVALDEAVVDVLVAYGKQRGRAALWGAVKQATAQFASSESPLVEDEGADFLHHRSPSVPLASAVAEDQQSSLTGAVKRGTGSSQDVATGMLVPFHSRLQRAEEDLEKTLTVLSKGLPSLLSAVDPMRKDVLIPILGLAATLNRTKSSKAAARLQLLTLYTRPNREHRAAVAGAWAMTLRNVPSSVLEYDIVPELFNLVNARSTERHLLALECVMCVAPLLGTGQDALRKSICQGLLRPLSEDEARTVRCCVVQCVAELWPICPSETEESATSHVTVSDLLSCHVEIILRLGLHDTSGKVRRCALQSLRNHLLRPTCTPPLVALTRIVPLLLSCIERESAVLESGDTPMRKGASAIAVKSLDVVEGTVTENMLTLASLIEDALRHALDGAAGEDGGVAASVLDAYLRVVLPSAYALVLVSHEQDTLNTSICAVASALATVAPALRMDQWRQVRGSLEAFTTHGGSIDDRGDSKVWRGAGWRQRQLCFLFTFLTRVAGGTEVTGTSPSVGVDGITKEASTWLRAMLLVEVVEEGRAEVHEARRGQRGEAGGGGRAEEMQSAVVPWSEASARLDASATCLAWFATHVNDGSGSAAAVASMLWSLAESPEERQRRLAVTLVERVSGLPKDDKVRETSIWPPLLLLMNDAVYEVKEAAMRAALSMVKFVSTPEAQEKVMVIVLAMVEAEGCSSRLGVAFLRHWCSLLREMPAEPRESFLYPQLSNMVNQLSGTMRRMETKPATFTVAGRRGSLPPSEQRTLTEDALESVLAVLAAIPRCAVVTPQLVTKYLIPSIQLLGSLRSLPAQSRSQLLSITKEYTALLQSSKGARGKSSVFDRMRSELKKHF</sequence>
<dbReference type="SUPFAM" id="SSF48371">
    <property type="entry name" value="ARM repeat"/>
    <property type="match status" value="1"/>
</dbReference>
<dbReference type="GO" id="GO:0032367">
    <property type="term" value="P:intracellular cholesterol transport"/>
    <property type="evidence" value="ECO:0007669"/>
    <property type="project" value="InterPro"/>
</dbReference>
<dbReference type="AlphaFoldDB" id="A0A3R7M5S8"/>
<dbReference type="Gene3D" id="1.25.10.10">
    <property type="entry name" value="Leucine-rich Repeat Variant"/>
    <property type="match status" value="2"/>
</dbReference>
<dbReference type="PANTHER" id="PTHR32059">
    <property type="entry name" value="RAB11-BINDING PROTEIN RELCH"/>
    <property type="match status" value="1"/>
</dbReference>
<gene>
    <name evidence="1" type="ORF">Tco025E_00663</name>
</gene>
<comment type="caution">
    <text evidence="1">The sequence shown here is derived from an EMBL/GenBank/DDBJ whole genome shotgun (WGS) entry which is preliminary data.</text>
</comment>